<dbReference type="EMBL" id="JAFDVD010000024">
    <property type="protein sequence ID" value="MBM6402315.1"/>
    <property type="molecule type" value="Genomic_DNA"/>
</dbReference>
<gene>
    <name evidence="1" type="ORF">JQN70_18105</name>
</gene>
<comment type="caution">
    <text evidence="1">The sequence shown here is derived from an EMBL/GenBank/DDBJ whole genome shotgun (WGS) entry which is preliminary data.</text>
</comment>
<accession>A0ABS2CR56</accession>
<protein>
    <submittedName>
        <fullName evidence="1">Uncharacterized protein</fullName>
    </submittedName>
</protein>
<dbReference type="Proteomes" id="UP001430172">
    <property type="component" value="Unassembled WGS sequence"/>
</dbReference>
<sequence length="509" mass="53001">MSDELTDLLERVIAPPMALDADAVLAGGRRRRLRHRLRRGGAAALVAAVAVPVLTAPWPRSVFAPSPARTGQTDCRLADLAPGGTPPNAENGVDVGGTPWLDSGPPTGDRSVRVQVHTDTCEGLAVAVSRGGGRTVSAAVTTTPLTGRPDAAFWVGGVDGSPLDRLGNPTPVTVDVVVLLPEGQRVCGVTLEADAEPVELAKTSTVAAGAGWSATFGVVTGAADLAGATLRICSGKRTVDAALPQLAAAADTVPAVPVPTTATVDEATGTIALPYDAYWPTQAESEDIVSAARVAMIHCQQARGVTPADPLRRVIPDPPPRRFGVWRMADATRYGYLEYTSSAKAAALADRSTTDPQLAARQAAAAAACAREDPVLRQLNRQPDEGAWSTEIPAAETRAEQSAPYRQAIEDWARCMQARGLTTEPGSLVPAGIDTGALDEGRVESGDVAIAVADVTCKQQTHTVQRLADLLAAAQAPLVVEYQGPLRKQRALVDAELVLARQVLRDAGL</sequence>
<name>A0ABS2CR56_9MICO</name>
<proteinExistence type="predicted"/>
<keyword evidence="2" id="KW-1185">Reference proteome</keyword>
<evidence type="ECO:0000313" key="1">
    <source>
        <dbReference type="EMBL" id="MBM6402315.1"/>
    </source>
</evidence>
<evidence type="ECO:0000313" key="2">
    <source>
        <dbReference type="Proteomes" id="UP001430172"/>
    </source>
</evidence>
<dbReference type="RefSeq" id="WP_204132786.1">
    <property type="nucleotide sequence ID" value="NZ_JAFDVD010000024.1"/>
</dbReference>
<reference evidence="1" key="1">
    <citation type="submission" date="2021-02" db="EMBL/GenBank/DDBJ databases">
        <title>Phycicoccus sp. MQZ13P-5T, whole genome shotgun sequence.</title>
        <authorList>
            <person name="Tuo L."/>
        </authorList>
    </citation>
    <scope>NUCLEOTIDE SEQUENCE</scope>
    <source>
        <strain evidence="1">MQZ13P-5</strain>
    </source>
</reference>
<organism evidence="1 2">
    <name type="scientific">Phycicoccus sonneratiae</name>
    <dbReference type="NCBI Taxonomy" id="2807628"/>
    <lineage>
        <taxon>Bacteria</taxon>
        <taxon>Bacillati</taxon>
        <taxon>Actinomycetota</taxon>
        <taxon>Actinomycetes</taxon>
        <taxon>Micrococcales</taxon>
        <taxon>Intrasporangiaceae</taxon>
        <taxon>Phycicoccus</taxon>
    </lineage>
</organism>